<dbReference type="Proteomes" id="UP001164286">
    <property type="component" value="Unassembled WGS sequence"/>
</dbReference>
<evidence type="ECO:0000256" key="6">
    <source>
        <dbReference type="SAM" id="Phobius"/>
    </source>
</evidence>
<evidence type="ECO:0000256" key="2">
    <source>
        <dbReference type="ARBA" id="ARBA00022448"/>
    </source>
</evidence>
<feature type="transmembrane region" description="Helical" evidence="6">
    <location>
        <begin position="70"/>
        <end position="86"/>
    </location>
</feature>
<proteinExistence type="predicted"/>
<feature type="transmembrane region" description="Helical" evidence="6">
    <location>
        <begin position="98"/>
        <end position="116"/>
    </location>
</feature>
<dbReference type="PANTHER" id="PTHR42718:SF9">
    <property type="entry name" value="MAJOR FACILITATOR SUPERFAMILY MULTIDRUG TRANSPORTER MFSC"/>
    <property type="match status" value="1"/>
</dbReference>
<dbReference type="InterPro" id="IPR020846">
    <property type="entry name" value="MFS_dom"/>
</dbReference>
<dbReference type="InterPro" id="IPR036259">
    <property type="entry name" value="MFS_trans_sf"/>
</dbReference>
<dbReference type="SUPFAM" id="SSF103473">
    <property type="entry name" value="MFS general substrate transporter"/>
    <property type="match status" value="1"/>
</dbReference>
<sequence>MKPTGPDLSFEASPVNDVALAPRLSTIRTVTLATGMLLTYFLGAASTGSVTILIPRMASDLGKTELETQWVASAYTFAFACGLIFSGRLADTLGRRKLYLAGLTIYAVFAVVTGVVKNRVALSLCRAMSGLGMSIASPAGFGIIGATIRHEPARTIAFAASGLGNPIGAVFGNLIGGLMASIGPNGWSYLFFLLAGLAALLLAGAFFIVPSDPDVGKKFDERIDWTGGLCVTAGICLFTFSLTESGIAVDGWRASYVPALLATSLVLLAVFVLWSLHLEHRTTFPPIFKISVFTRRHGLVGITLACVLLISMCILAWIYTTSIFCQNYKGLSPLANALAVLPAPIVGLFAAAAVVLLAPRVSTPHILCVGSAMTAASSIMYAAWPEGTSFWALEFPAQLIHPWGTDFVFGLGNILMSNLVDQNELSVGGALFQTSGQVGGALGICLSSLISSEIAEQAGSVLAGVRAAFYFSAACGFAVSVIALLGFRNVKLAKDVGQIQ</sequence>
<dbReference type="Gene3D" id="1.20.1720.10">
    <property type="entry name" value="Multidrug resistance protein D"/>
    <property type="match status" value="1"/>
</dbReference>
<feature type="transmembrane region" description="Helical" evidence="6">
    <location>
        <begin position="128"/>
        <end position="148"/>
    </location>
</feature>
<evidence type="ECO:0000256" key="1">
    <source>
        <dbReference type="ARBA" id="ARBA00004141"/>
    </source>
</evidence>
<dbReference type="RefSeq" id="XP_052948761.1">
    <property type="nucleotide sequence ID" value="XM_053086496.1"/>
</dbReference>
<dbReference type="AlphaFoldDB" id="A0AA38LYH6"/>
<feature type="transmembrane region" description="Helical" evidence="6">
    <location>
        <begin position="187"/>
        <end position="211"/>
    </location>
</feature>
<evidence type="ECO:0000256" key="5">
    <source>
        <dbReference type="ARBA" id="ARBA00023136"/>
    </source>
</evidence>
<keyword evidence="9" id="KW-1185">Reference proteome</keyword>
<gene>
    <name evidence="8" type="ORF">MKK02DRAFT_22005</name>
</gene>
<feature type="domain" description="Major facilitator superfamily (MFS) profile" evidence="7">
    <location>
        <begin position="32"/>
        <end position="491"/>
    </location>
</feature>
<name>A0AA38LYH6_9TREE</name>
<dbReference type="GeneID" id="77725697"/>
<feature type="transmembrane region" description="Helical" evidence="6">
    <location>
        <begin position="339"/>
        <end position="358"/>
    </location>
</feature>
<organism evidence="8 9">
    <name type="scientific">Dioszegia hungarica</name>
    <dbReference type="NCBI Taxonomy" id="4972"/>
    <lineage>
        <taxon>Eukaryota</taxon>
        <taxon>Fungi</taxon>
        <taxon>Dikarya</taxon>
        <taxon>Basidiomycota</taxon>
        <taxon>Agaricomycotina</taxon>
        <taxon>Tremellomycetes</taxon>
        <taxon>Tremellales</taxon>
        <taxon>Bulleribasidiaceae</taxon>
        <taxon>Dioszegia</taxon>
    </lineage>
</organism>
<dbReference type="Gene3D" id="1.20.1250.20">
    <property type="entry name" value="MFS general substrate transporter like domains"/>
    <property type="match status" value="1"/>
</dbReference>
<dbReference type="EMBL" id="JAKWFO010000002">
    <property type="protein sequence ID" value="KAI9638984.1"/>
    <property type="molecule type" value="Genomic_DNA"/>
</dbReference>
<keyword evidence="2" id="KW-0813">Transport</keyword>
<dbReference type="GO" id="GO:0022857">
    <property type="term" value="F:transmembrane transporter activity"/>
    <property type="evidence" value="ECO:0007669"/>
    <property type="project" value="InterPro"/>
</dbReference>
<feature type="transmembrane region" description="Helical" evidence="6">
    <location>
        <begin position="223"/>
        <end position="243"/>
    </location>
</feature>
<reference evidence="8" key="1">
    <citation type="journal article" date="2022" name="G3 (Bethesda)">
        <title>High quality genome of the basidiomycete yeast Dioszegia hungarica PDD-24b-2 isolated from cloud water.</title>
        <authorList>
            <person name="Jarrige D."/>
            <person name="Haridas S."/>
            <person name="Bleykasten-Grosshans C."/>
            <person name="Joly M."/>
            <person name="Nadalig T."/>
            <person name="Sancelme M."/>
            <person name="Vuilleumier S."/>
            <person name="Grigoriev I.V."/>
            <person name="Amato P."/>
            <person name="Bringel F."/>
        </authorList>
    </citation>
    <scope>NUCLEOTIDE SEQUENCE</scope>
    <source>
        <strain evidence="8">PDD-24b-2</strain>
    </source>
</reference>
<accession>A0AA38LYH6</accession>
<feature type="transmembrane region" description="Helical" evidence="6">
    <location>
        <begin position="37"/>
        <end position="58"/>
    </location>
</feature>
<feature type="transmembrane region" description="Helical" evidence="6">
    <location>
        <begin position="467"/>
        <end position="487"/>
    </location>
</feature>
<dbReference type="InterPro" id="IPR011701">
    <property type="entry name" value="MFS"/>
</dbReference>
<keyword evidence="3 6" id="KW-0812">Transmembrane</keyword>
<feature type="transmembrane region" description="Helical" evidence="6">
    <location>
        <begin position="297"/>
        <end position="319"/>
    </location>
</feature>
<feature type="transmembrane region" description="Helical" evidence="6">
    <location>
        <begin position="255"/>
        <end position="276"/>
    </location>
</feature>
<feature type="transmembrane region" description="Helical" evidence="6">
    <location>
        <begin position="155"/>
        <end position="175"/>
    </location>
</feature>
<comment type="caution">
    <text evidence="8">The sequence shown here is derived from an EMBL/GenBank/DDBJ whole genome shotgun (WGS) entry which is preliminary data.</text>
</comment>
<dbReference type="Pfam" id="PF07690">
    <property type="entry name" value="MFS_1"/>
    <property type="match status" value="1"/>
</dbReference>
<dbReference type="PROSITE" id="PS50850">
    <property type="entry name" value="MFS"/>
    <property type="match status" value="1"/>
</dbReference>
<evidence type="ECO:0000256" key="3">
    <source>
        <dbReference type="ARBA" id="ARBA00022692"/>
    </source>
</evidence>
<comment type="subcellular location">
    <subcellularLocation>
        <location evidence="1">Membrane</location>
        <topology evidence="1">Multi-pass membrane protein</topology>
    </subcellularLocation>
</comment>
<feature type="transmembrane region" description="Helical" evidence="6">
    <location>
        <begin position="365"/>
        <end position="384"/>
    </location>
</feature>
<evidence type="ECO:0000259" key="7">
    <source>
        <dbReference type="PROSITE" id="PS50850"/>
    </source>
</evidence>
<dbReference type="GO" id="GO:0016020">
    <property type="term" value="C:membrane"/>
    <property type="evidence" value="ECO:0007669"/>
    <property type="project" value="UniProtKB-SubCell"/>
</dbReference>
<protein>
    <submittedName>
        <fullName evidence="8">Major facilitator superfamily domain-containing protein</fullName>
    </submittedName>
</protein>
<dbReference type="PANTHER" id="PTHR42718">
    <property type="entry name" value="MAJOR FACILITATOR SUPERFAMILY MULTIDRUG TRANSPORTER MFSC"/>
    <property type="match status" value="1"/>
</dbReference>
<evidence type="ECO:0000313" key="8">
    <source>
        <dbReference type="EMBL" id="KAI9638984.1"/>
    </source>
</evidence>
<keyword evidence="4 6" id="KW-1133">Transmembrane helix</keyword>
<evidence type="ECO:0000313" key="9">
    <source>
        <dbReference type="Proteomes" id="UP001164286"/>
    </source>
</evidence>
<keyword evidence="5 6" id="KW-0472">Membrane</keyword>
<evidence type="ECO:0000256" key="4">
    <source>
        <dbReference type="ARBA" id="ARBA00022989"/>
    </source>
</evidence>